<dbReference type="CDD" id="cd23767">
    <property type="entry name" value="IQCD"/>
    <property type="match status" value="1"/>
</dbReference>
<proteinExistence type="inferred from homology"/>
<name>A0ABR2E6E8_9ROSI</name>
<dbReference type="PANTHER" id="PTHR32295:SF93">
    <property type="entry name" value="PROTEIN IQ-DOMAIN 9"/>
    <property type="match status" value="1"/>
</dbReference>
<dbReference type="EMBL" id="JBBPBM010000020">
    <property type="protein sequence ID" value="KAK8551497.1"/>
    <property type="molecule type" value="Genomic_DNA"/>
</dbReference>
<evidence type="ECO:0000256" key="2">
    <source>
        <dbReference type="ARBA" id="ARBA00024341"/>
    </source>
</evidence>
<keyword evidence="1" id="KW-0112">Calmodulin-binding</keyword>
<reference evidence="4 5" key="1">
    <citation type="journal article" date="2024" name="G3 (Bethesda)">
        <title>Genome assembly of Hibiscus sabdariffa L. provides insights into metabolisms of medicinal natural products.</title>
        <authorList>
            <person name="Kim T."/>
        </authorList>
    </citation>
    <scope>NUCLEOTIDE SEQUENCE [LARGE SCALE GENOMIC DNA]</scope>
    <source>
        <strain evidence="4">TK-2024</strain>
        <tissue evidence="4">Old leaves</tissue>
    </source>
</reference>
<feature type="compositionally biased region" description="Basic and acidic residues" evidence="3">
    <location>
        <begin position="516"/>
        <end position="533"/>
    </location>
</feature>
<dbReference type="Proteomes" id="UP001472677">
    <property type="component" value="Unassembled WGS sequence"/>
</dbReference>
<keyword evidence="5" id="KW-1185">Reference proteome</keyword>
<evidence type="ECO:0000256" key="3">
    <source>
        <dbReference type="SAM" id="MobiDB-lite"/>
    </source>
</evidence>
<accession>A0ABR2E6E8</accession>
<sequence length="533" mass="60014">MPSSIAQNSCSSLWRVLSKVWEALLSNVAWSLGNGHSVNFLTDIWVPALGPLWDYSRASLDAMSHVSFGSVLTDNGEWDVAKLAMIFTDDALPYILGVKPSSPHDGPDRCIWRWTNHHGFELKSAYDRCVSLVLEDPDPSRNDVVFAGDSASVECALSRGIVWAQYCYDGWLQPMLTVSAPPSITPWRNSKPGCLCLNVDGAVDARVGRYLPTAMGSGNFLKTIIKIVKDDGSKQVKGSSASTKSNGFKWKKHQRKASTRTRLISRNSNTLGVPIEDLAATQIQTAFRAYRARKQLRRLKGAVRLQAQALNNSVKKQATTTLNYLHSWSNIQAQIRARRLCMVTEGRLRQKKAENQLKLEAKLHDIEVEWSCGPETMEEILTKIHHREEAAVKRERTLAYAFSHQWRVPNSNNNGIGKYELAKANWGWSWVERWIAVRPWESRVPTLSITPKKRQNKQINKAIKNSNSPKPKPSVSVKPHLSNEKETMKMKPRRLSYPGAEKPAARQQSTKAAEVNNRKEEIVIQQQAKDENS</sequence>
<protein>
    <submittedName>
        <fullName evidence="4">Uncharacterized protein</fullName>
    </submittedName>
</protein>
<gene>
    <name evidence="4" type="ORF">V6N12_040134</name>
</gene>
<dbReference type="PROSITE" id="PS50096">
    <property type="entry name" value="IQ"/>
    <property type="match status" value="1"/>
</dbReference>
<comment type="caution">
    <text evidence="4">The sequence shown here is derived from an EMBL/GenBank/DDBJ whole genome shotgun (WGS) entry which is preliminary data.</text>
</comment>
<evidence type="ECO:0000313" key="4">
    <source>
        <dbReference type="EMBL" id="KAK8551497.1"/>
    </source>
</evidence>
<evidence type="ECO:0000313" key="5">
    <source>
        <dbReference type="Proteomes" id="UP001472677"/>
    </source>
</evidence>
<evidence type="ECO:0000256" key="1">
    <source>
        <dbReference type="ARBA" id="ARBA00022860"/>
    </source>
</evidence>
<dbReference type="PANTHER" id="PTHR32295">
    <property type="entry name" value="IQ-DOMAIN 5-RELATED"/>
    <property type="match status" value="1"/>
</dbReference>
<feature type="region of interest" description="Disordered" evidence="3">
    <location>
        <begin position="449"/>
        <end position="533"/>
    </location>
</feature>
<organism evidence="4 5">
    <name type="scientific">Hibiscus sabdariffa</name>
    <name type="common">roselle</name>
    <dbReference type="NCBI Taxonomy" id="183260"/>
    <lineage>
        <taxon>Eukaryota</taxon>
        <taxon>Viridiplantae</taxon>
        <taxon>Streptophyta</taxon>
        <taxon>Embryophyta</taxon>
        <taxon>Tracheophyta</taxon>
        <taxon>Spermatophyta</taxon>
        <taxon>Magnoliopsida</taxon>
        <taxon>eudicotyledons</taxon>
        <taxon>Gunneridae</taxon>
        <taxon>Pentapetalae</taxon>
        <taxon>rosids</taxon>
        <taxon>malvids</taxon>
        <taxon>Malvales</taxon>
        <taxon>Malvaceae</taxon>
        <taxon>Malvoideae</taxon>
        <taxon>Hibiscus</taxon>
    </lineage>
</organism>
<comment type="similarity">
    <text evidence="2">Belongs to the IQD family.</text>
</comment>
<feature type="compositionally biased region" description="Low complexity" evidence="3">
    <location>
        <begin position="464"/>
        <end position="479"/>
    </location>
</feature>